<dbReference type="InterPro" id="IPR001295">
    <property type="entry name" value="Dihydroorotate_DH_CS"/>
</dbReference>
<dbReference type="PROSITE" id="PS00912">
    <property type="entry name" value="DHODEHASE_2"/>
    <property type="match status" value="1"/>
</dbReference>
<dbReference type="NCBIfam" id="TIGR01036">
    <property type="entry name" value="pyrD_sub2"/>
    <property type="match status" value="1"/>
</dbReference>
<dbReference type="GO" id="GO:0005737">
    <property type="term" value="C:cytoplasm"/>
    <property type="evidence" value="ECO:0007669"/>
    <property type="project" value="InterPro"/>
</dbReference>
<comment type="pathway">
    <text evidence="3 11">Pyrimidine metabolism; UMP biosynthesis via de novo pathway; orotate from (S)-dihydroorotate (quinone route): step 1/1.</text>
</comment>
<evidence type="ECO:0000256" key="5">
    <source>
        <dbReference type="ARBA" id="ARBA00022630"/>
    </source>
</evidence>
<evidence type="ECO:0000256" key="11">
    <source>
        <dbReference type="HAMAP-Rule" id="MF_00225"/>
    </source>
</evidence>
<dbReference type="GO" id="GO:0106430">
    <property type="term" value="F:dihydroorotate dehydrogenase (quinone) activity"/>
    <property type="evidence" value="ECO:0007669"/>
    <property type="project" value="UniProtKB-EC"/>
</dbReference>
<dbReference type="UniPathway" id="UPA00070">
    <property type="reaction ID" value="UER00946"/>
</dbReference>
<organism evidence="13 14">
    <name type="scientific">Zymobacter palmae</name>
    <dbReference type="NCBI Taxonomy" id="33074"/>
    <lineage>
        <taxon>Bacteria</taxon>
        <taxon>Pseudomonadati</taxon>
        <taxon>Pseudomonadota</taxon>
        <taxon>Gammaproteobacteria</taxon>
        <taxon>Oceanospirillales</taxon>
        <taxon>Halomonadaceae</taxon>
        <taxon>Zymobacter group</taxon>
        <taxon>Zymobacter</taxon>
    </lineage>
</organism>
<feature type="binding site" evidence="11">
    <location>
        <begin position="131"/>
        <end position="135"/>
    </location>
    <ligand>
        <name>substrate</name>
    </ligand>
</feature>
<keyword evidence="7 11" id="KW-0665">Pyrimidine biosynthesis</keyword>
<sequence length="360" mass="38909">MGQGSRKRSFTTITKATAMSAMYGLARSLLFRLDPETAHTLSLKGMRLGHQLHMMRMVSGHHVEDPATVMGLTFPNRVGLAAGLDKNGDYLAALGALGFGFIELGTVTPRPQPGNPKPRLFRLPEHEAIINRMGFNNKGVDHLVEQLKQQRAGYKGIVGVNIGKNRDTPLEKAVDDYLICLRAVHPYADYIAINISSPNTPGLRDLQGDSSLDPLLSALKAEVTRLDRENGRRVPIAVKIAPDMSDEQIDALTDTLVRHQIDGVIATNTTIDRQAVEGHRHAGETGGLSGRPVADASTRIVSRIHHRAPTLPIIGVGGILSGHDALEKQRAGAELVELYSGFIYRGPGLVGACARALRDV</sequence>
<feature type="binding site" evidence="11">
    <location>
        <position position="267"/>
    </location>
    <ligand>
        <name>FMN</name>
        <dbReference type="ChEBI" id="CHEBI:58210"/>
    </ligand>
</feature>
<feature type="binding site" evidence="11">
    <location>
        <position position="194"/>
    </location>
    <ligand>
        <name>FMN</name>
        <dbReference type="ChEBI" id="CHEBI:58210"/>
    </ligand>
</feature>
<feature type="binding site" evidence="11">
    <location>
        <position position="199"/>
    </location>
    <ligand>
        <name>substrate</name>
    </ligand>
</feature>
<proteinExistence type="inferred from homology"/>
<dbReference type="InterPro" id="IPR005720">
    <property type="entry name" value="Dihydroorotate_DH_cat"/>
</dbReference>
<keyword evidence="14" id="KW-1185">Reference proteome</keyword>
<reference evidence="13 14" key="1">
    <citation type="submission" date="2018-09" db="EMBL/GenBank/DDBJ databases">
        <title>Zymobacter palmae IAM14233 (=T109) whole genome analysis.</title>
        <authorList>
            <person name="Yanase H."/>
        </authorList>
    </citation>
    <scope>NUCLEOTIDE SEQUENCE [LARGE SCALE GENOMIC DNA]</scope>
    <source>
        <strain evidence="13 14">IAM14233</strain>
    </source>
</reference>
<dbReference type="GO" id="GO:0005886">
    <property type="term" value="C:plasma membrane"/>
    <property type="evidence" value="ECO:0007669"/>
    <property type="project" value="UniProtKB-SubCell"/>
</dbReference>
<evidence type="ECO:0000256" key="1">
    <source>
        <dbReference type="ARBA" id="ARBA00003125"/>
    </source>
</evidence>
<comment type="cofactor">
    <cofactor evidence="11">
        <name>FMN</name>
        <dbReference type="ChEBI" id="CHEBI:58210"/>
    </cofactor>
    <text evidence="11">Binds 1 FMN per subunit.</text>
</comment>
<evidence type="ECO:0000256" key="6">
    <source>
        <dbReference type="ARBA" id="ARBA00022643"/>
    </source>
</evidence>
<evidence type="ECO:0000256" key="2">
    <source>
        <dbReference type="ARBA" id="ARBA00004370"/>
    </source>
</evidence>
<feature type="binding site" evidence="11">
    <location>
        <position position="318"/>
    </location>
    <ligand>
        <name>FMN</name>
        <dbReference type="ChEBI" id="CHEBI:58210"/>
    </ligand>
</feature>
<accession>A0A348HCK9</accession>
<evidence type="ECO:0000256" key="4">
    <source>
        <dbReference type="ARBA" id="ARBA00005359"/>
    </source>
</evidence>
<dbReference type="EMBL" id="AP018933">
    <property type="protein sequence ID" value="BBG29361.1"/>
    <property type="molecule type" value="Genomic_DNA"/>
</dbReference>
<dbReference type="InterPro" id="IPR013785">
    <property type="entry name" value="Aldolase_TIM"/>
</dbReference>
<dbReference type="PROSITE" id="PS00911">
    <property type="entry name" value="DHODEHASE_1"/>
    <property type="match status" value="1"/>
</dbReference>
<evidence type="ECO:0000259" key="12">
    <source>
        <dbReference type="Pfam" id="PF01180"/>
    </source>
</evidence>
<comment type="function">
    <text evidence="1 11">Catalyzes the conversion of dihydroorotate to orotate with quinone as electron acceptor.</text>
</comment>
<dbReference type="Gene3D" id="3.20.20.70">
    <property type="entry name" value="Aldolase class I"/>
    <property type="match status" value="1"/>
</dbReference>
<dbReference type="InterPro" id="IPR005719">
    <property type="entry name" value="Dihydroorotate_DH_2"/>
</dbReference>
<feature type="active site" description="Nucleophile" evidence="11">
    <location>
        <position position="197"/>
    </location>
</feature>
<dbReference type="InterPro" id="IPR050074">
    <property type="entry name" value="DHO_dehydrogenase"/>
</dbReference>
<dbReference type="PANTHER" id="PTHR48109:SF4">
    <property type="entry name" value="DIHYDROOROTATE DEHYDROGENASE (QUINONE), MITOCHONDRIAL"/>
    <property type="match status" value="1"/>
</dbReference>
<evidence type="ECO:0000256" key="3">
    <source>
        <dbReference type="ARBA" id="ARBA00005161"/>
    </source>
</evidence>
<evidence type="ECO:0000256" key="9">
    <source>
        <dbReference type="ARBA" id="ARBA00023136"/>
    </source>
</evidence>
<evidence type="ECO:0000256" key="10">
    <source>
        <dbReference type="ARBA" id="ARBA00048639"/>
    </source>
</evidence>
<dbReference type="GO" id="GO:0044205">
    <property type="term" value="P:'de novo' UMP biosynthetic process"/>
    <property type="evidence" value="ECO:0007669"/>
    <property type="project" value="UniProtKB-UniRule"/>
</dbReference>
<keyword evidence="5 11" id="KW-0285">Flavoprotein</keyword>
<feature type="binding site" evidence="11">
    <location>
        <begin position="339"/>
        <end position="340"/>
    </location>
    <ligand>
        <name>FMN</name>
        <dbReference type="ChEBI" id="CHEBI:58210"/>
    </ligand>
</feature>
<comment type="subcellular location">
    <subcellularLocation>
        <location evidence="11">Cell membrane</location>
        <topology evidence="11">Peripheral membrane protein</topology>
    </subcellularLocation>
    <subcellularLocation>
        <location evidence="2">Membrane</location>
    </subcellularLocation>
</comment>
<feature type="binding site" evidence="11">
    <location>
        <begin position="268"/>
        <end position="269"/>
    </location>
    <ligand>
        <name>substrate</name>
    </ligand>
</feature>
<dbReference type="SUPFAM" id="SSF51395">
    <property type="entry name" value="FMN-linked oxidoreductases"/>
    <property type="match status" value="1"/>
</dbReference>
<dbReference type="NCBIfam" id="NF003645">
    <property type="entry name" value="PRK05286.1-2"/>
    <property type="match status" value="1"/>
</dbReference>
<name>A0A348HCK9_9GAMM</name>
<dbReference type="KEGG" id="zpl:ZBT109_0573"/>
<feature type="domain" description="Dihydroorotate dehydrogenase catalytic" evidence="12">
    <location>
        <begin position="68"/>
        <end position="356"/>
    </location>
</feature>
<dbReference type="Pfam" id="PF01180">
    <property type="entry name" value="DHO_dh"/>
    <property type="match status" value="1"/>
</dbReference>
<keyword evidence="8 11" id="KW-0560">Oxidoreductase</keyword>
<protein>
    <recommendedName>
        <fullName evidence="11">Dihydroorotate dehydrogenase (quinone)</fullName>
        <ecNumber evidence="11">1.3.5.2</ecNumber>
    </recommendedName>
    <alternativeName>
        <fullName evidence="11">DHOdehase</fullName>
        <shortName evidence="11">DHOD</shortName>
        <shortName evidence="11">DHODase</shortName>
    </alternativeName>
    <alternativeName>
        <fullName evidence="11">Dihydroorotate oxidase</fullName>
    </alternativeName>
</protein>
<dbReference type="Proteomes" id="UP000267342">
    <property type="component" value="Chromosome"/>
</dbReference>
<keyword evidence="9 11" id="KW-0472">Membrane</keyword>
<gene>
    <name evidence="11" type="primary">pyrD</name>
    <name evidence="13" type="ORF">ZBT109_0573</name>
</gene>
<evidence type="ECO:0000313" key="13">
    <source>
        <dbReference type="EMBL" id="BBG29361.1"/>
    </source>
</evidence>
<evidence type="ECO:0000256" key="8">
    <source>
        <dbReference type="ARBA" id="ARBA00023002"/>
    </source>
</evidence>
<dbReference type="NCBIfam" id="NF003652">
    <property type="entry name" value="PRK05286.2-5"/>
    <property type="match status" value="1"/>
</dbReference>
<feature type="binding site" evidence="11">
    <location>
        <position position="194"/>
    </location>
    <ligand>
        <name>substrate</name>
    </ligand>
</feature>
<comment type="similarity">
    <text evidence="4 11">Belongs to the dihydroorotate dehydrogenase family. Type 2 subfamily.</text>
</comment>
<comment type="subunit">
    <text evidence="11">Monomer.</text>
</comment>
<evidence type="ECO:0000313" key="14">
    <source>
        <dbReference type="Proteomes" id="UP000267342"/>
    </source>
</evidence>
<dbReference type="STRING" id="1123510.GCA_000620025_01533"/>
<feature type="binding site" evidence="11">
    <location>
        <position position="239"/>
    </location>
    <ligand>
        <name>FMN</name>
        <dbReference type="ChEBI" id="CHEBI:58210"/>
    </ligand>
</feature>
<comment type="catalytic activity">
    <reaction evidence="10 11">
        <text>(S)-dihydroorotate + a quinone = orotate + a quinol</text>
        <dbReference type="Rhea" id="RHEA:30187"/>
        <dbReference type="ChEBI" id="CHEBI:24646"/>
        <dbReference type="ChEBI" id="CHEBI:30839"/>
        <dbReference type="ChEBI" id="CHEBI:30864"/>
        <dbReference type="ChEBI" id="CHEBI:132124"/>
        <dbReference type="EC" id="1.3.5.2"/>
    </reaction>
</comment>
<feature type="binding site" evidence="11">
    <location>
        <position position="161"/>
    </location>
    <ligand>
        <name>FMN</name>
        <dbReference type="ChEBI" id="CHEBI:58210"/>
    </ligand>
</feature>
<dbReference type="NCBIfam" id="NF003644">
    <property type="entry name" value="PRK05286.1-1"/>
    <property type="match status" value="1"/>
</dbReference>
<keyword evidence="11" id="KW-1003">Cell membrane</keyword>
<feature type="binding site" evidence="11">
    <location>
        <begin position="82"/>
        <end position="86"/>
    </location>
    <ligand>
        <name>FMN</name>
        <dbReference type="ChEBI" id="CHEBI:58210"/>
    </ligand>
</feature>
<dbReference type="AlphaFoldDB" id="A0A348HCK9"/>
<keyword evidence="6 11" id="KW-0288">FMN</keyword>
<feature type="binding site" evidence="11">
    <location>
        <position position="86"/>
    </location>
    <ligand>
        <name>substrate</name>
    </ligand>
</feature>
<feature type="binding site" evidence="11">
    <location>
        <position position="106"/>
    </location>
    <ligand>
        <name>FMN</name>
        <dbReference type="ChEBI" id="CHEBI:58210"/>
    </ligand>
</feature>
<dbReference type="CDD" id="cd04738">
    <property type="entry name" value="DHOD_2_like"/>
    <property type="match status" value="1"/>
</dbReference>
<dbReference type="PANTHER" id="PTHR48109">
    <property type="entry name" value="DIHYDROOROTATE DEHYDROGENASE (QUINONE), MITOCHONDRIAL-RELATED"/>
    <property type="match status" value="1"/>
</dbReference>
<dbReference type="HAMAP" id="MF_00225">
    <property type="entry name" value="DHO_dh_type2"/>
    <property type="match status" value="1"/>
</dbReference>
<dbReference type="NCBIfam" id="NF003646">
    <property type="entry name" value="PRK05286.1-4"/>
    <property type="match status" value="1"/>
</dbReference>
<dbReference type="GO" id="GO:0006207">
    <property type="term" value="P:'de novo' pyrimidine nucleobase biosynthetic process"/>
    <property type="evidence" value="ECO:0007669"/>
    <property type="project" value="UniProtKB-UniRule"/>
</dbReference>
<dbReference type="EC" id="1.3.5.2" evidence="11"/>
<feature type="binding site" evidence="11">
    <location>
        <position position="290"/>
    </location>
    <ligand>
        <name>FMN</name>
        <dbReference type="ChEBI" id="CHEBI:58210"/>
    </ligand>
</feature>
<evidence type="ECO:0000256" key="7">
    <source>
        <dbReference type="ARBA" id="ARBA00022975"/>
    </source>
</evidence>